<sequence>MTPSVDPRSSVAEHDTESECVERQFAETSRKVGTLPGASATM</sequence>
<dbReference type="Proteomes" id="UP000195221">
    <property type="component" value="Unassembled WGS sequence"/>
</dbReference>
<reference evidence="2 3" key="1">
    <citation type="submission" date="2017-03" db="EMBL/GenBank/DDBJ databases">
        <title>Genome analysis of strain PAMC 26577.</title>
        <authorList>
            <person name="Oh H.-M."/>
            <person name="Yang J.-A."/>
        </authorList>
    </citation>
    <scope>NUCLEOTIDE SEQUENCE [LARGE SCALE GENOMIC DNA]</scope>
    <source>
        <strain evidence="2 3">PAMC 26577</strain>
    </source>
</reference>
<protein>
    <submittedName>
        <fullName evidence="2">Uncharacterized protein</fullName>
    </submittedName>
</protein>
<dbReference type="EMBL" id="NBTZ01000042">
    <property type="protein sequence ID" value="OTP76135.1"/>
    <property type="molecule type" value="Genomic_DNA"/>
</dbReference>
<proteinExistence type="predicted"/>
<evidence type="ECO:0000256" key="1">
    <source>
        <dbReference type="SAM" id="MobiDB-lite"/>
    </source>
</evidence>
<comment type="caution">
    <text evidence="2">The sequence shown here is derived from an EMBL/GenBank/DDBJ whole genome shotgun (WGS) entry which is preliminary data.</text>
</comment>
<dbReference type="AlphaFoldDB" id="A0A242MXL8"/>
<feature type="region of interest" description="Disordered" evidence="1">
    <location>
        <begin position="1"/>
        <end position="42"/>
    </location>
</feature>
<evidence type="ECO:0000313" key="3">
    <source>
        <dbReference type="Proteomes" id="UP000195221"/>
    </source>
</evidence>
<feature type="compositionally biased region" description="Basic and acidic residues" evidence="1">
    <location>
        <begin position="11"/>
        <end position="30"/>
    </location>
</feature>
<evidence type="ECO:0000313" key="2">
    <source>
        <dbReference type="EMBL" id="OTP76135.1"/>
    </source>
</evidence>
<accession>A0A242MXL8</accession>
<name>A0A242MXL8_CABSO</name>
<organism evidence="2 3">
    <name type="scientific">Caballeronia sordidicola</name>
    <name type="common">Burkholderia sordidicola</name>
    <dbReference type="NCBI Taxonomy" id="196367"/>
    <lineage>
        <taxon>Bacteria</taxon>
        <taxon>Pseudomonadati</taxon>
        <taxon>Pseudomonadota</taxon>
        <taxon>Betaproteobacteria</taxon>
        <taxon>Burkholderiales</taxon>
        <taxon>Burkholderiaceae</taxon>
        <taxon>Caballeronia</taxon>
    </lineage>
</organism>
<gene>
    <name evidence="2" type="ORF">PAMC26577_11990</name>
</gene>